<evidence type="ECO:0000313" key="3">
    <source>
        <dbReference type="Proteomes" id="UP000001683"/>
    </source>
</evidence>
<dbReference type="Proteomes" id="UP000001683">
    <property type="component" value="Chromosome"/>
</dbReference>
<name>B2A4S4_NATTJ</name>
<dbReference type="eggNOG" id="COG2842">
    <property type="taxonomic scope" value="Bacteria"/>
</dbReference>
<dbReference type="InterPro" id="IPR052026">
    <property type="entry name" value="ExeA_AAA_ATPase_DNA-bind"/>
</dbReference>
<gene>
    <name evidence="2" type="ordered locus">Nther_0247</name>
</gene>
<dbReference type="GO" id="GO:0016887">
    <property type="term" value="F:ATP hydrolysis activity"/>
    <property type="evidence" value="ECO:0007669"/>
    <property type="project" value="InterPro"/>
</dbReference>
<dbReference type="Gene3D" id="3.40.50.300">
    <property type="entry name" value="P-loop containing nucleotide triphosphate hydrolases"/>
    <property type="match status" value="1"/>
</dbReference>
<dbReference type="AlphaFoldDB" id="B2A4S4"/>
<reference evidence="2 3" key="1">
    <citation type="submission" date="2008-04" db="EMBL/GenBank/DDBJ databases">
        <title>Complete sequence of chromosome of Natranaerobius thermophilus JW/NM-WN-LF.</title>
        <authorList>
            <consortium name="US DOE Joint Genome Institute"/>
            <person name="Copeland A."/>
            <person name="Lucas S."/>
            <person name="Lapidus A."/>
            <person name="Glavina del Rio T."/>
            <person name="Dalin E."/>
            <person name="Tice H."/>
            <person name="Bruce D."/>
            <person name="Goodwin L."/>
            <person name="Pitluck S."/>
            <person name="Chertkov O."/>
            <person name="Brettin T."/>
            <person name="Detter J.C."/>
            <person name="Han C."/>
            <person name="Kuske C.R."/>
            <person name="Schmutz J."/>
            <person name="Larimer F."/>
            <person name="Land M."/>
            <person name="Hauser L."/>
            <person name="Kyrpides N."/>
            <person name="Lykidis A."/>
            <person name="Mesbah N.M."/>
            <person name="Wiegel J."/>
        </authorList>
    </citation>
    <scope>NUCLEOTIDE SEQUENCE [LARGE SCALE GENOMIC DNA]</scope>
    <source>
        <strain evidence="3">ATCC BAA-1301 / DSM 18059 / JW/NM-WN-LF</strain>
    </source>
</reference>
<dbReference type="RefSeq" id="WP_012446734.1">
    <property type="nucleotide sequence ID" value="NC_010718.1"/>
</dbReference>
<organism evidence="2 3">
    <name type="scientific">Natranaerobius thermophilus (strain ATCC BAA-1301 / DSM 18059 / JW/NM-WN-LF)</name>
    <dbReference type="NCBI Taxonomy" id="457570"/>
    <lineage>
        <taxon>Bacteria</taxon>
        <taxon>Bacillati</taxon>
        <taxon>Bacillota</taxon>
        <taxon>Clostridia</taxon>
        <taxon>Natranaerobiales</taxon>
        <taxon>Natranaerobiaceae</taxon>
        <taxon>Natranaerobius</taxon>
    </lineage>
</organism>
<dbReference type="InParanoid" id="B2A4S4"/>
<dbReference type="KEGG" id="nth:Nther_0247"/>
<dbReference type="Pfam" id="PF13401">
    <property type="entry name" value="AAA_22"/>
    <property type="match status" value="1"/>
</dbReference>
<dbReference type="SMART" id="SM00382">
    <property type="entry name" value="AAA"/>
    <property type="match status" value="1"/>
</dbReference>
<dbReference type="PANTHER" id="PTHR35894:SF1">
    <property type="entry name" value="PHOSPHORIBULOKINASE _ URIDINE KINASE FAMILY"/>
    <property type="match status" value="1"/>
</dbReference>
<evidence type="ECO:0000313" key="2">
    <source>
        <dbReference type="EMBL" id="ACB83846.1"/>
    </source>
</evidence>
<dbReference type="STRING" id="457570.Nther_0247"/>
<dbReference type="OrthoDB" id="5593847at2"/>
<proteinExistence type="predicted"/>
<dbReference type="EMBL" id="CP001034">
    <property type="protein sequence ID" value="ACB83846.1"/>
    <property type="molecule type" value="Genomic_DNA"/>
</dbReference>
<evidence type="ECO:0000259" key="1">
    <source>
        <dbReference type="SMART" id="SM00382"/>
    </source>
</evidence>
<dbReference type="HOGENOM" id="CLU_036574_1_0_9"/>
<keyword evidence="3" id="KW-1185">Reference proteome</keyword>
<dbReference type="InterPro" id="IPR049945">
    <property type="entry name" value="AAA_22"/>
</dbReference>
<accession>B2A4S4</accession>
<dbReference type="InterPro" id="IPR027417">
    <property type="entry name" value="P-loop_NTPase"/>
</dbReference>
<feature type="domain" description="AAA+ ATPase" evidence="1">
    <location>
        <begin position="141"/>
        <end position="310"/>
    </location>
</feature>
<reference evidence="2 3" key="2">
    <citation type="journal article" date="2011" name="J. Bacteriol.">
        <title>Complete genome sequence of the anaerobic, halophilic alkalithermophile Natranaerobius thermophilus JW/NM-WN-LF.</title>
        <authorList>
            <person name="Zhao B."/>
            <person name="Mesbah N.M."/>
            <person name="Dalin E."/>
            <person name="Goodwin L."/>
            <person name="Nolan M."/>
            <person name="Pitluck S."/>
            <person name="Chertkov O."/>
            <person name="Brettin T.S."/>
            <person name="Han J."/>
            <person name="Larimer F.W."/>
            <person name="Land M.L."/>
            <person name="Hauser L."/>
            <person name="Kyrpides N."/>
            <person name="Wiegel J."/>
        </authorList>
    </citation>
    <scope>NUCLEOTIDE SEQUENCE [LARGE SCALE GENOMIC DNA]</scope>
    <source>
        <strain evidence="3">ATCC BAA-1301 / DSM 18059 / JW/NM-WN-LF</strain>
    </source>
</reference>
<dbReference type="InterPro" id="IPR003593">
    <property type="entry name" value="AAA+_ATPase"/>
</dbReference>
<dbReference type="PANTHER" id="PTHR35894">
    <property type="entry name" value="GENERAL SECRETION PATHWAY PROTEIN A-RELATED"/>
    <property type="match status" value="1"/>
</dbReference>
<dbReference type="SUPFAM" id="SSF52540">
    <property type="entry name" value="P-loop containing nucleoside triphosphate hydrolases"/>
    <property type="match status" value="1"/>
</dbReference>
<sequence>MSVEKNRTVDVFEYKTAHYTPQKIKDYAGNPLIEALPPILETDEEVIDMLYSLPSIDDHERNLSPLLKTHVIKRVKRFIQPLPIHINLESKISVLIRQSYLSRNPLTPEYKKRIKLLHTLKKEEEITPDEVESHYRSYSSTAECLFINGVSGMGKTTAVNRILEQYPQIIKHTEYKGQKITTTQIVWLKIDSPYDGSFMTLCRNIFQEIDKLLGTRWMEKYGYFTRSTSTMVMYLTTLLANYNVGLLVIDEIQNIYRAKKNDPMEMLDYFVTLTNVISVPILIIGTNRARNLFQDNFRLARRVQSDGYIEIANLKKDSPDWEIFIESLWEFNVLENQGPLTDELNDTFYELCQGVIAVAVMLLMFSQNRAISEGKKSLTTDIIKKTYKEDLQLIRPMIEALRSGDPFEIAKFDDITIDEEKILSNYHKDIAMTESVQAAIRQKKDKIESTRESINEKLFFEFSASGFFNDIKQEVMKKIINKVVESSDVATEYEDLKELVMELLQKEKRKVKKKPRRKNINPDNVTLISLYDSAIDKSQHPYDAFKREKLIKDPLDEFLRVD</sequence>
<protein>
    <submittedName>
        <fullName evidence="2">AAA ATPase</fullName>
    </submittedName>
</protein>